<dbReference type="Pfam" id="PF00392">
    <property type="entry name" value="GntR"/>
    <property type="match status" value="1"/>
</dbReference>
<dbReference type="SMART" id="SM00866">
    <property type="entry name" value="UTRA"/>
    <property type="match status" value="1"/>
</dbReference>
<dbReference type="OrthoDB" id="163333at2"/>
<keyword evidence="2" id="KW-0238">DNA-binding</keyword>
<dbReference type="InterPro" id="IPR050679">
    <property type="entry name" value="Bact_HTH_transcr_reg"/>
</dbReference>
<dbReference type="AlphaFoldDB" id="A0A0N8GQF6"/>
<protein>
    <recommendedName>
        <fullName evidence="4">HTH gntR-type domain-containing protein</fullName>
    </recommendedName>
</protein>
<dbReference type="InterPro" id="IPR036388">
    <property type="entry name" value="WH-like_DNA-bd_sf"/>
</dbReference>
<feature type="domain" description="HTH gntR-type" evidence="4">
    <location>
        <begin position="11"/>
        <end position="79"/>
    </location>
</feature>
<gene>
    <name evidence="5" type="ORF">ADN01_07550</name>
</gene>
<evidence type="ECO:0000259" key="4">
    <source>
        <dbReference type="PROSITE" id="PS50949"/>
    </source>
</evidence>
<dbReference type="GO" id="GO:0003700">
    <property type="term" value="F:DNA-binding transcription factor activity"/>
    <property type="evidence" value="ECO:0007669"/>
    <property type="project" value="InterPro"/>
</dbReference>
<keyword evidence="6" id="KW-1185">Reference proteome</keyword>
<dbReference type="GO" id="GO:0003677">
    <property type="term" value="F:DNA binding"/>
    <property type="evidence" value="ECO:0007669"/>
    <property type="project" value="UniProtKB-KW"/>
</dbReference>
<dbReference type="PANTHER" id="PTHR44846:SF1">
    <property type="entry name" value="MANNOSYL-D-GLYCERATE TRANSPORT_METABOLISM SYSTEM REPRESSOR MNGR-RELATED"/>
    <property type="match status" value="1"/>
</dbReference>
<sequence>MTGKIHRDSPVPLYEQLKLIIRDQILEGNMPPGSLLPSEQSYCETHAVSRITVTRALDDLEREGFIKRIQGKGSLITYPKYQDTLKKISGFSRNIQDAGNYTQSKLLSVEPVIGSDTLAREFGLPPDREHRFIRFRRLRFVNDTPAVIMTNVVRESLGLKMQKFDLERASFYQLYEELMGAPVVRNDATLVPITATPEVAQMLQVRPGSPHFHFRGVSYIEGNVPVEVCIATFNGNMFQFSTSIYRLKSEPIQPE</sequence>
<reference evidence="5 6" key="1">
    <citation type="submission" date="2015-07" db="EMBL/GenBank/DDBJ databases">
        <title>Genome sequence of Levilinea saccharolytica DSM 16555.</title>
        <authorList>
            <person name="Hemp J."/>
            <person name="Ward L.M."/>
            <person name="Pace L.A."/>
            <person name="Fischer W.W."/>
        </authorList>
    </citation>
    <scope>NUCLEOTIDE SEQUENCE [LARGE SCALE GENOMIC DNA]</scope>
    <source>
        <strain evidence="5 6">KIBI-1</strain>
    </source>
</reference>
<keyword evidence="3" id="KW-0804">Transcription</keyword>
<dbReference type="CDD" id="cd07377">
    <property type="entry name" value="WHTH_GntR"/>
    <property type="match status" value="1"/>
</dbReference>
<dbReference type="STRING" id="229921.ADN01_07550"/>
<dbReference type="SUPFAM" id="SSF46785">
    <property type="entry name" value="Winged helix' DNA-binding domain"/>
    <property type="match status" value="1"/>
</dbReference>
<dbReference type="RefSeq" id="WP_062418950.1">
    <property type="nucleotide sequence ID" value="NZ_DF967974.1"/>
</dbReference>
<name>A0A0N8GQF6_9CHLR</name>
<dbReference type="Pfam" id="PF07702">
    <property type="entry name" value="UTRA"/>
    <property type="match status" value="1"/>
</dbReference>
<comment type="caution">
    <text evidence="5">The sequence shown here is derived from an EMBL/GenBank/DDBJ whole genome shotgun (WGS) entry which is preliminary data.</text>
</comment>
<dbReference type="GO" id="GO:0045892">
    <property type="term" value="P:negative regulation of DNA-templated transcription"/>
    <property type="evidence" value="ECO:0007669"/>
    <property type="project" value="TreeGrafter"/>
</dbReference>
<evidence type="ECO:0000313" key="6">
    <source>
        <dbReference type="Proteomes" id="UP000050501"/>
    </source>
</evidence>
<dbReference type="Gene3D" id="3.40.1410.10">
    <property type="entry name" value="Chorismate lyase-like"/>
    <property type="match status" value="1"/>
</dbReference>
<evidence type="ECO:0000313" key="5">
    <source>
        <dbReference type="EMBL" id="KPL83562.1"/>
    </source>
</evidence>
<dbReference type="SMART" id="SM00345">
    <property type="entry name" value="HTH_GNTR"/>
    <property type="match status" value="1"/>
</dbReference>
<dbReference type="InterPro" id="IPR036390">
    <property type="entry name" value="WH_DNA-bd_sf"/>
</dbReference>
<proteinExistence type="predicted"/>
<dbReference type="EMBL" id="LGCM01000029">
    <property type="protein sequence ID" value="KPL83562.1"/>
    <property type="molecule type" value="Genomic_DNA"/>
</dbReference>
<dbReference type="PRINTS" id="PR00035">
    <property type="entry name" value="HTHGNTR"/>
</dbReference>
<evidence type="ECO:0000256" key="2">
    <source>
        <dbReference type="ARBA" id="ARBA00023125"/>
    </source>
</evidence>
<dbReference type="Proteomes" id="UP000050501">
    <property type="component" value="Unassembled WGS sequence"/>
</dbReference>
<dbReference type="InterPro" id="IPR011663">
    <property type="entry name" value="UTRA"/>
</dbReference>
<keyword evidence="1" id="KW-0805">Transcription regulation</keyword>
<organism evidence="5 6">
    <name type="scientific">Levilinea saccharolytica</name>
    <dbReference type="NCBI Taxonomy" id="229921"/>
    <lineage>
        <taxon>Bacteria</taxon>
        <taxon>Bacillati</taxon>
        <taxon>Chloroflexota</taxon>
        <taxon>Anaerolineae</taxon>
        <taxon>Anaerolineales</taxon>
        <taxon>Anaerolineaceae</taxon>
        <taxon>Levilinea</taxon>
    </lineage>
</organism>
<dbReference type="Gene3D" id="1.10.10.10">
    <property type="entry name" value="Winged helix-like DNA-binding domain superfamily/Winged helix DNA-binding domain"/>
    <property type="match status" value="1"/>
</dbReference>
<dbReference type="PANTHER" id="PTHR44846">
    <property type="entry name" value="MANNOSYL-D-GLYCERATE TRANSPORT/METABOLISM SYSTEM REPRESSOR MNGR-RELATED"/>
    <property type="match status" value="1"/>
</dbReference>
<dbReference type="InterPro" id="IPR028978">
    <property type="entry name" value="Chorismate_lyase_/UTRA_dom_sf"/>
</dbReference>
<accession>A0A0N8GQF6</accession>
<evidence type="ECO:0000256" key="3">
    <source>
        <dbReference type="ARBA" id="ARBA00023163"/>
    </source>
</evidence>
<dbReference type="InterPro" id="IPR000524">
    <property type="entry name" value="Tscrpt_reg_HTH_GntR"/>
</dbReference>
<dbReference type="SUPFAM" id="SSF64288">
    <property type="entry name" value="Chorismate lyase-like"/>
    <property type="match status" value="1"/>
</dbReference>
<dbReference type="PROSITE" id="PS50949">
    <property type="entry name" value="HTH_GNTR"/>
    <property type="match status" value="1"/>
</dbReference>
<evidence type="ECO:0000256" key="1">
    <source>
        <dbReference type="ARBA" id="ARBA00023015"/>
    </source>
</evidence>